<evidence type="ECO:0000256" key="3">
    <source>
        <dbReference type="ARBA" id="ARBA00023128"/>
    </source>
</evidence>
<sequence>MTQAAPDAGPVRVSRHPALYCTPHMKISGVLAVSPLLVVFDPDPRHPHVREFGVSQYEVRLEVSDIFDCGAIAMPVEEIGVEPGEIAYYLQLHVRTLDGRCFCAKDLESGWCIVFRMQQREELYEAARVLLDSVDRARAEEKPAQGFRSRTSIPFACLDCMTALEATSGAWHQPQPQEDTGTLPTVPLRSCQTVQVRLRHGDLSKTLLTPALADRLLDFLPIGLRLPGAVEWVLRYTPKAHGVSLATLFRNVADDENTILMIEDAEAHVFGGFAPEPWEPCHGRFYGSGEAFVFSFGRVEDSPEVQVYPWTNKNSCLMYADNDLLAMGGGDGRHAFVVRSDLLHGCSSPTATFGNPLLAASEEFVVRDLEVWAFEEIS</sequence>
<name>A0A7S4Q2Z4_9DINO</name>
<comment type="similarity">
    <text evidence="2">Belongs to the OXR1 family.</text>
</comment>
<dbReference type="AlphaFoldDB" id="A0A7S4Q2Z4"/>
<dbReference type="SMART" id="SM00584">
    <property type="entry name" value="TLDc"/>
    <property type="match status" value="1"/>
</dbReference>
<accession>A0A7S4Q2Z4</accession>
<feature type="domain" description="TLDc" evidence="5">
    <location>
        <begin position="206"/>
        <end position="375"/>
    </location>
</feature>
<dbReference type="InterPro" id="IPR006571">
    <property type="entry name" value="TLDc_dom"/>
</dbReference>
<reference evidence="6" key="1">
    <citation type="submission" date="2021-01" db="EMBL/GenBank/DDBJ databases">
        <authorList>
            <person name="Corre E."/>
            <person name="Pelletier E."/>
            <person name="Niang G."/>
            <person name="Scheremetjew M."/>
            <person name="Finn R."/>
            <person name="Kale V."/>
            <person name="Holt S."/>
            <person name="Cochrane G."/>
            <person name="Meng A."/>
            <person name="Brown T."/>
            <person name="Cohen L."/>
        </authorList>
    </citation>
    <scope>NUCLEOTIDE SEQUENCE</scope>
    <source>
        <strain evidence="6">CCMP3105</strain>
    </source>
</reference>
<protein>
    <recommendedName>
        <fullName evidence="4">Oxidation resistance protein 1</fullName>
    </recommendedName>
</protein>
<dbReference type="EMBL" id="HBNR01015888">
    <property type="protein sequence ID" value="CAE4570830.1"/>
    <property type="molecule type" value="Transcribed_RNA"/>
</dbReference>
<gene>
    <name evidence="6" type="ORF">AMON00008_LOCUS10449</name>
</gene>
<dbReference type="PROSITE" id="PS51886">
    <property type="entry name" value="TLDC"/>
    <property type="match status" value="1"/>
</dbReference>
<evidence type="ECO:0000259" key="5">
    <source>
        <dbReference type="PROSITE" id="PS51886"/>
    </source>
</evidence>
<comment type="subcellular location">
    <subcellularLocation>
        <location evidence="1">Mitochondrion</location>
    </subcellularLocation>
</comment>
<proteinExistence type="inferred from homology"/>
<dbReference type="GO" id="GO:0005739">
    <property type="term" value="C:mitochondrion"/>
    <property type="evidence" value="ECO:0007669"/>
    <property type="project" value="UniProtKB-SubCell"/>
</dbReference>
<dbReference type="PANTHER" id="PTHR23354:SF62">
    <property type="entry name" value="MUSTARD, ISOFORM V"/>
    <property type="match status" value="1"/>
</dbReference>
<evidence type="ECO:0000313" key="6">
    <source>
        <dbReference type="EMBL" id="CAE4570830.1"/>
    </source>
</evidence>
<keyword evidence="3" id="KW-0496">Mitochondrion</keyword>
<dbReference type="Pfam" id="PF07534">
    <property type="entry name" value="TLD"/>
    <property type="match status" value="1"/>
</dbReference>
<evidence type="ECO:0000256" key="4">
    <source>
        <dbReference type="ARBA" id="ARBA00040604"/>
    </source>
</evidence>
<evidence type="ECO:0000256" key="1">
    <source>
        <dbReference type="ARBA" id="ARBA00004173"/>
    </source>
</evidence>
<organism evidence="6">
    <name type="scientific">Alexandrium monilatum</name>
    <dbReference type="NCBI Taxonomy" id="311494"/>
    <lineage>
        <taxon>Eukaryota</taxon>
        <taxon>Sar</taxon>
        <taxon>Alveolata</taxon>
        <taxon>Dinophyceae</taxon>
        <taxon>Gonyaulacales</taxon>
        <taxon>Pyrocystaceae</taxon>
        <taxon>Alexandrium</taxon>
    </lineage>
</organism>
<dbReference type="PANTHER" id="PTHR23354">
    <property type="entry name" value="NUCLEOLAR PROTEIN 7/ESTROGEN RECEPTOR COACTIVATOR-RELATED"/>
    <property type="match status" value="1"/>
</dbReference>
<evidence type="ECO:0000256" key="2">
    <source>
        <dbReference type="ARBA" id="ARBA00009540"/>
    </source>
</evidence>